<feature type="compositionally biased region" description="Low complexity" evidence="1">
    <location>
        <begin position="88"/>
        <end position="98"/>
    </location>
</feature>
<feature type="region of interest" description="Disordered" evidence="1">
    <location>
        <begin position="1"/>
        <end position="64"/>
    </location>
</feature>
<dbReference type="Pfam" id="PF00069">
    <property type="entry name" value="Pkinase"/>
    <property type="match status" value="2"/>
</dbReference>
<dbReference type="GO" id="GO:0004674">
    <property type="term" value="F:protein serine/threonine kinase activity"/>
    <property type="evidence" value="ECO:0007669"/>
    <property type="project" value="InterPro"/>
</dbReference>
<dbReference type="InterPro" id="IPR008271">
    <property type="entry name" value="Ser/Thr_kinase_AS"/>
</dbReference>
<comment type="caution">
    <text evidence="3">The sequence shown here is derived from an EMBL/GenBank/DDBJ whole genome shotgun (WGS) entry which is preliminary data.</text>
</comment>
<feature type="compositionally biased region" description="Polar residues" evidence="1">
    <location>
        <begin position="1150"/>
        <end position="1163"/>
    </location>
</feature>
<name>A0A2R6R0Z7_9APHY</name>
<feature type="compositionally biased region" description="Low complexity" evidence="1">
    <location>
        <begin position="975"/>
        <end position="984"/>
    </location>
</feature>
<dbReference type="SUPFAM" id="SSF56112">
    <property type="entry name" value="Protein kinase-like (PK-like)"/>
    <property type="match status" value="1"/>
</dbReference>
<feature type="compositionally biased region" description="Basic residues" evidence="1">
    <location>
        <begin position="738"/>
        <end position="749"/>
    </location>
</feature>
<sequence length="1199" mass="127081">MLQYSVQLPPLSLSSKPKNRSTVVTREVRPGDQADSDPASYRSSPAHASSTFPSPSSSLTNKRIDKRSAYAHSIPLAISTAFPPPSPSLLSSSLSSPSPSLPPTPSLPSASPALHSPLHSASPLGTPSLQSKPIPRSPFVPSALPLPVPGSHTRSPRPSKSIPLPSPHLSNPPVSASGAFSSIGSFPQSASSTHSSFSSSHANVLSPGDTVGEGLLLQGEVVRKVPILPSTPGQEREPAQTFEVVRLLGTGSYAVVYLVREVLHRASFSGSDDYGSDLDMSADGHSDEEDNGRVVRRGNEYGREYAIKLLSKANLDEDALSAQMFEATIHQSLPAHPNIVTLHRTLESPSFLLLLLEFVPGEDLFYFLEQARDHLEPSPAPTSSSPTSDGGCSASSSVSEGTARTPPTPSLLSNLSPSKLLSRTRLRLIASMFGQMCDAVAVCHERGVFHRDIKPENFIVTDGWSEVVGENGEIRKERRVVVKLTDFGLSTTDMHSADMDCGSAPYMSYECRNNLHPTYMPRAADVWSLGIVLINMLYHYNPWTDTTEGVCPSFSLFRQNPTHFFLTRFSGMTPAVADFLANQVFCILPNPDDDSPRVSARTFGTWIRELPALLSPPAPTRPQSSSGHVRSASFSVSLADVHGHRLSSIPHSRRPSLRSAAGSRNPSQRASWALSRAPSLGPAFEEQENVHPNAHTSVGVGLGILSPVPDQVIEEEHIELDQEQDADQEGDSRSASTQKRRKRGARKGKGVAGVSATTPDDTLETLASASQALAREISRKSRSSSIVGSAVGVPSPLSATTNVYNATNGDAPLPASEKVAPVPAPVPTITKKPSKWRLGFGKGSNNNSVAPAVPSVKEDADIKQKSSTANNVASILNSLNASGLEPSESVSSSATAKSIPSKSPYRHAPAAASNTSFASHAPSRYAQSQAPTSATSSMLSLDDPTYNGRGRRYRNAANLGEGGMWGASTVSAFANSGHGQSSNGQHHHPSLAPSPLSRQRGVSPSSTSAASASNASSNWRSSMASSAATSTSAFTRYSNGSVRSVSTAATSVSSNSWRSGASGKSAASGAPVRDARLPPNVKSESPNLFRRGVDKLMGSTVVFGEPWELSELPRQMYPDPENVKFSAPPARKRAKPKNSNLDTISERPQPVSSRIDASTSTTELDGGSAENEDGTPGSPRKVQKSQINALAKMLSALRR</sequence>
<dbReference type="Gene3D" id="1.10.510.10">
    <property type="entry name" value="Transferase(Phosphotransferase) domain 1"/>
    <property type="match status" value="1"/>
</dbReference>
<dbReference type="Gene3D" id="3.30.200.20">
    <property type="entry name" value="Phosphorylase Kinase, domain 1"/>
    <property type="match status" value="1"/>
</dbReference>
<feature type="region of interest" description="Disordered" evidence="1">
    <location>
        <begin position="1112"/>
        <end position="1186"/>
    </location>
</feature>
<dbReference type="InterPro" id="IPR045269">
    <property type="entry name" value="Atg1-like"/>
</dbReference>
<feature type="domain" description="Protein kinase" evidence="2">
    <location>
        <begin position="242"/>
        <end position="613"/>
    </location>
</feature>
<dbReference type="InterPro" id="IPR011009">
    <property type="entry name" value="Kinase-like_dom_sf"/>
</dbReference>
<protein>
    <recommendedName>
        <fullName evidence="2">Protein kinase domain-containing protein</fullName>
    </recommendedName>
</protein>
<feature type="region of interest" description="Disordered" evidence="1">
    <location>
        <begin position="720"/>
        <end position="758"/>
    </location>
</feature>
<dbReference type="PROSITE" id="PS00108">
    <property type="entry name" value="PROTEIN_KINASE_ST"/>
    <property type="match status" value="1"/>
</dbReference>
<feature type="compositionally biased region" description="Polar residues" evidence="1">
    <location>
        <begin position="1"/>
        <end position="24"/>
    </location>
</feature>
<feature type="compositionally biased region" description="Low complexity" evidence="1">
    <location>
        <begin position="43"/>
        <end position="58"/>
    </location>
</feature>
<feature type="region of interest" description="Disordered" evidence="1">
    <location>
        <begin position="816"/>
        <end position="868"/>
    </location>
</feature>
<feature type="compositionally biased region" description="Low complexity" evidence="1">
    <location>
        <begin position="107"/>
        <end position="124"/>
    </location>
</feature>
<evidence type="ECO:0000256" key="1">
    <source>
        <dbReference type="SAM" id="MobiDB-lite"/>
    </source>
</evidence>
<reference evidence="3 4" key="1">
    <citation type="submission" date="2018-02" db="EMBL/GenBank/DDBJ databases">
        <title>Genome sequence of the basidiomycete white-rot fungus Phlebia centrifuga.</title>
        <authorList>
            <person name="Granchi Z."/>
            <person name="Peng M."/>
            <person name="de Vries R.P."/>
            <person name="Hilden K."/>
            <person name="Makela M.R."/>
            <person name="Grigoriev I."/>
            <person name="Riley R."/>
        </authorList>
    </citation>
    <scope>NUCLEOTIDE SEQUENCE [LARGE SCALE GENOMIC DNA]</scope>
    <source>
        <strain evidence="3 4">FBCC195</strain>
    </source>
</reference>
<feature type="region of interest" description="Disordered" evidence="1">
    <location>
        <begin position="645"/>
        <end position="674"/>
    </location>
</feature>
<feature type="compositionally biased region" description="Low complexity" evidence="1">
    <location>
        <begin position="816"/>
        <end position="831"/>
    </location>
</feature>
<dbReference type="GO" id="GO:0005524">
    <property type="term" value="F:ATP binding"/>
    <property type="evidence" value="ECO:0007669"/>
    <property type="project" value="InterPro"/>
</dbReference>
<feature type="compositionally biased region" description="Low complexity" evidence="1">
    <location>
        <begin position="1041"/>
        <end position="1070"/>
    </location>
</feature>
<proteinExistence type="predicted"/>
<organism evidence="3 4">
    <name type="scientific">Hermanssonia centrifuga</name>
    <dbReference type="NCBI Taxonomy" id="98765"/>
    <lineage>
        <taxon>Eukaryota</taxon>
        <taxon>Fungi</taxon>
        <taxon>Dikarya</taxon>
        <taxon>Basidiomycota</taxon>
        <taxon>Agaricomycotina</taxon>
        <taxon>Agaricomycetes</taxon>
        <taxon>Polyporales</taxon>
        <taxon>Meruliaceae</taxon>
        <taxon>Hermanssonia</taxon>
    </lineage>
</organism>
<dbReference type="STRING" id="98765.A0A2R6R0Z7"/>
<feature type="region of interest" description="Disordered" evidence="1">
    <location>
        <begin position="882"/>
        <end position="1088"/>
    </location>
</feature>
<dbReference type="SMART" id="SM00220">
    <property type="entry name" value="S_TKc"/>
    <property type="match status" value="1"/>
</dbReference>
<feature type="region of interest" description="Disordered" evidence="1">
    <location>
        <begin position="375"/>
        <end position="415"/>
    </location>
</feature>
<feature type="compositionally biased region" description="Low complexity" evidence="1">
    <location>
        <begin position="381"/>
        <end position="403"/>
    </location>
</feature>
<dbReference type="AlphaFoldDB" id="A0A2R6R0Z7"/>
<feature type="compositionally biased region" description="Low complexity" evidence="1">
    <location>
        <begin position="882"/>
        <end position="903"/>
    </location>
</feature>
<dbReference type="GO" id="GO:0005737">
    <property type="term" value="C:cytoplasm"/>
    <property type="evidence" value="ECO:0007669"/>
    <property type="project" value="TreeGrafter"/>
</dbReference>
<dbReference type="Proteomes" id="UP000186601">
    <property type="component" value="Unassembled WGS sequence"/>
</dbReference>
<feature type="compositionally biased region" description="Acidic residues" evidence="1">
    <location>
        <begin position="720"/>
        <end position="729"/>
    </location>
</feature>
<dbReference type="PANTHER" id="PTHR24348:SF68">
    <property type="entry name" value="SERINE_THREONINE-PROTEIN KINASE ATG1C"/>
    <property type="match status" value="1"/>
</dbReference>
<evidence type="ECO:0000313" key="3">
    <source>
        <dbReference type="EMBL" id="PSS18924.1"/>
    </source>
</evidence>
<feature type="compositionally biased region" description="Low complexity" evidence="1">
    <location>
        <begin position="926"/>
        <end position="937"/>
    </location>
</feature>
<feature type="compositionally biased region" description="Low complexity" evidence="1">
    <location>
        <begin position="1003"/>
        <end position="1033"/>
    </location>
</feature>
<keyword evidence="4" id="KW-1185">Reference proteome</keyword>
<dbReference type="PANTHER" id="PTHR24348">
    <property type="entry name" value="SERINE/THREONINE-PROTEIN KINASE UNC-51-RELATED"/>
    <property type="match status" value="1"/>
</dbReference>
<dbReference type="PROSITE" id="PS50011">
    <property type="entry name" value="PROTEIN_KINASE_DOM"/>
    <property type="match status" value="1"/>
</dbReference>
<feature type="region of interest" description="Disordered" evidence="1">
    <location>
        <begin position="85"/>
        <end position="174"/>
    </location>
</feature>
<dbReference type="InterPro" id="IPR000719">
    <property type="entry name" value="Prot_kinase_dom"/>
</dbReference>
<evidence type="ECO:0000313" key="4">
    <source>
        <dbReference type="Proteomes" id="UP000186601"/>
    </source>
</evidence>
<gene>
    <name evidence="3" type="ORF">PHLCEN_2v3140</name>
</gene>
<accession>A0A2R6R0Z7</accession>
<dbReference type="EMBL" id="MLYV02000283">
    <property type="protein sequence ID" value="PSS18924.1"/>
    <property type="molecule type" value="Genomic_DNA"/>
</dbReference>
<dbReference type="OrthoDB" id="541276at2759"/>
<evidence type="ECO:0000259" key="2">
    <source>
        <dbReference type="PROSITE" id="PS50011"/>
    </source>
</evidence>
<dbReference type="GO" id="GO:0010506">
    <property type="term" value="P:regulation of autophagy"/>
    <property type="evidence" value="ECO:0007669"/>
    <property type="project" value="InterPro"/>
</dbReference>